<keyword evidence="3" id="KW-0804">Transcription</keyword>
<dbReference type="InterPro" id="IPR012318">
    <property type="entry name" value="HTH_CRP"/>
</dbReference>
<dbReference type="PANTHER" id="PTHR24567:SF68">
    <property type="entry name" value="DNA-BINDING TRANSCRIPTIONAL DUAL REGULATOR CRP"/>
    <property type="match status" value="1"/>
</dbReference>
<dbReference type="Proteomes" id="UP000244906">
    <property type="component" value="Unassembled WGS sequence"/>
</dbReference>
<feature type="domain" description="HTH crp-type" evidence="5">
    <location>
        <begin position="151"/>
        <end position="219"/>
    </location>
</feature>
<evidence type="ECO:0000256" key="1">
    <source>
        <dbReference type="ARBA" id="ARBA00023015"/>
    </source>
</evidence>
<evidence type="ECO:0000313" key="6">
    <source>
        <dbReference type="EMBL" id="PVZ68987.1"/>
    </source>
</evidence>
<dbReference type="PANTHER" id="PTHR24567">
    <property type="entry name" value="CRP FAMILY TRANSCRIPTIONAL REGULATORY PROTEIN"/>
    <property type="match status" value="1"/>
</dbReference>
<dbReference type="Pfam" id="PF00027">
    <property type="entry name" value="cNMP_binding"/>
    <property type="match status" value="1"/>
</dbReference>
<evidence type="ECO:0000259" key="5">
    <source>
        <dbReference type="PROSITE" id="PS51063"/>
    </source>
</evidence>
<dbReference type="SMART" id="SM00419">
    <property type="entry name" value="HTH_CRP"/>
    <property type="match status" value="1"/>
</dbReference>
<dbReference type="InterPro" id="IPR018490">
    <property type="entry name" value="cNMP-bd_dom_sf"/>
</dbReference>
<keyword evidence="1" id="KW-0805">Transcription regulation</keyword>
<keyword evidence="7" id="KW-1185">Reference proteome</keyword>
<name>A0A2V1GWE7_9GAMM</name>
<dbReference type="RefSeq" id="WP_116687369.1">
    <property type="nucleotide sequence ID" value="NZ_CAWNYD010000004.1"/>
</dbReference>
<evidence type="ECO:0000256" key="2">
    <source>
        <dbReference type="ARBA" id="ARBA00023125"/>
    </source>
</evidence>
<comment type="caution">
    <text evidence="6">The sequence shown here is derived from an EMBL/GenBank/DDBJ whole genome shotgun (WGS) entry which is preliminary data.</text>
</comment>
<evidence type="ECO:0000313" key="7">
    <source>
        <dbReference type="Proteomes" id="UP000244906"/>
    </source>
</evidence>
<dbReference type="CDD" id="cd00038">
    <property type="entry name" value="CAP_ED"/>
    <property type="match status" value="1"/>
</dbReference>
<accession>A0A2V1GWE7</accession>
<dbReference type="SUPFAM" id="SSF46785">
    <property type="entry name" value="Winged helix' DNA-binding domain"/>
    <property type="match status" value="1"/>
</dbReference>
<dbReference type="PROSITE" id="PS51063">
    <property type="entry name" value="HTH_CRP_2"/>
    <property type="match status" value="1"/>
</dbReference>
<evidence type="ECO:0000256" key="3">
    <source>
        <dbReference type="ARBA" id="ARBA00023163"/>
    </source>
</evidence>
<dbReference type="GO" id="GO:0003677">
    <property type="term" value="F:DNA binding"/>
    <property type="evidence" value="ECO:0007669"/>
    <property type="project" value="UniProtKB-KW"/>
</dbReference>
<dbReference type="AlphaFoldDB" id="A0A2V1GWE7"/>
<dbReference type="Gene3D" id="2.60.120.10">
    <property type="entry name" value="Jelly Rolls"/>
    <property type="match status" value="1"/>
</dbReference>
<keyword evidence="2" id="KW-0238">DNA-binding</keyword>
<evidence type="ECO:0000259" key="4">
    <source>
        <dbReference type="PROSITE" id="PS50042"/>
    </source>
</evidence>
<dbReference type="InterPro" id="IPR036388">
    <property type="entry name" value="WH-like_DNA-bd_sf"/>
</dbReference>
<dbReference type="InterPro" id="IPR000595">
    <property type="entry name" value="cNMP-bd_dom"/>
</dbReference>
<feature type="domain" description="Cyclic nucleotide-binding" evidence="4">
    <location>
        <begin position="16"/>
        <end position="120"/>
    </location>
</feature>
<dbReference type="InterPro" id="IPR050397">
    <property type="entry name" value="Env_Response_Regulators"/>
</dbReference>
<proteinExistence type="predicted"/>
<dbReference type="GO" id="GO:0003700">
    <property type="term" value="F:DNA-binding transcription factor activity"/>
    <property type="evidence" value="ECO:0007669"/>
    <property type="project" value="TreeGrafter"/>
</dbReference>
<dbReference type="OrthoDB" id="9777588at2"/>
<organism evidence="6 7">
    <name type="scientific">Pelagibaculum spongiae</name>
    <dbReference type="NCBI Taxonomy" id="2080658"/>
    <lineage>
        <taxon>Bacteria</taxon>
        <taxon>Pseudomonadati</taxon>
        <taxon>Pseudomonadota</taxon>
        <taxon>Gammaproteobacteria</taxon>
        <taxon>Oceanospirillales</taxon>
        <taxon>Pelagibaculum</taxon>
    </lineage>
</organism>
<gene>
    <name evidence="6" type="ORF">DC094_12135</name>
</gene>
<protein>
    <submittedName>
        <fullName evidence="6">Transcription factor</fullName>
    </submittedName>
</protein>
<reference evidence="6 7" key="1">
    <citation type="submission" date="2018-04" db="EMBL/GenBank/DDBJ databases">
        <title>Thalassorhabdus spongiae gen. nov., sp. nov., isolated from a marine sponge in South-West Iceland.</title>
        <authorList>
            <person name="Knobloch S."/>
            <person name="Daussin A."/>
            <person name="Johannsson R."/>
            <person name="Marteinsson V.T."/>
        </authorList>
    </citation>
    <scope>NUCLEOTIDE SEQUENCE [LARGE SCALE GENOMIC DNA]</scope>
    <source>
        <strain evidence="6 7">Hp12</strain>
    </source>
</reference>
<dbReference type="Gene3D" id="1.10.10.10">
    <property type="entry name" value="Winged helix-like DNA-binding domain superfamily/Winged helix DNA-binding domain"/>
    <property type="match status" value="1"/>
</dbReference>
<dbReference type="GO" id="GO:0005829">
    <property type="term" value="C:cytosol"/>
    <property type="evidence" value="ECO:0007669"/>
    <property type="project" value="TreeGrafter"/>
</dbReference>
<dbReference type="EMBL" id="QDDL01000004">
    <property type="protein sequence ID" value="PVZ68987.1"/>
    <property type="molecule type" value="Genomic_DNA"/>
</dbReference>
<dbReference type="InterPro" id="IPR036390">
    <property type="entry name" value="WH_DNA-bd_sf"/>
</dbReference>
<dbReference type="InterPro" id="IPR014710">
    <property type="entry name" value="RmlC-like_jellyroll"/>
</dbReference>
<dbReference type="SMART" id="SM00100">
    <property type="entry name" value="cNMP"/>
    <property type="match status" value="1"/>
</dbReference>
<dbReference type="SUPFAM" id="SSF51206">
    <property type="entry name" value="cAMP-binding domain-like"/>
    <property type="match status" value="1"/>
</dbReference>
<dbReference type="PROSITE" id="PS50042">
    <property type="entry name" value="CNMP_BINDING_3"/>
    <property type="match status" value="1"/>
</dbReference>
<dbReference type="Pfam" id="PF13545">
    <property type="entry name" value="HTH_Crp_2"/>
    <property type="match status" value="1"/>
</dbReference>
<sequence length="225" mass="25907">MRPMPVHIALLRQHHLFKEFSEQDFSRLLDKSEIISIEKGETLFSQSQPADKFFFLIDGAIKLFRLTPDGSEKVLELVRSGQSFAEAVMFLKQPNFPVTAQAIEPAQLFVFDSQRYIELIEENSRLSLALLGQISIRLRKRIQEIETLSLNNATHRVVRFLIGQMEELDSMRVDLGMPKKMVASRLSIQPETFSRVIRKMEQAGIMEVNGRELNILDRTALLNFD</sequence>